<gene>
    <name evidence="3" type="ORF">MNB_SV-14-919</name>
</gene>
<keyword evidence="1" id="KW-0238">DNA-binding</keyword>
<protein>
    <submittedName>
        <fullName evidence="3">ISSoc2, transposase</fullName>
    </submittedName>
</protein>
<proteinExistence type="predicted"/>
<name>A0A1W1CJ92_9ZZZZ</name>
<organism evidence="3">
    <name type="scientific">hydrothermal vent metagenome</name>
    <dbReference type="NCBI Taxonomy" id="652676"/>
    <lineage>
        <taxon>unclassified sequences</taxon>
        <taxon>metagenomes</taxon>
        <taxon>ecological metagenomes</taxon>
    </lineage>
</organism>
<dbReference type="GO" id="GO:0003677">
    <property type="term" value="F:DNA binding"/>
    <property type="evidence" value="ECO:0007669"/>
    <property type="project" value="UniProtKB-KW"/>
</dbReference>
<dbReference type="PANTHER" id="PTHR36172">
    <property type="match status" value="1"/>
</dbReference>
<dbReference type="InterPro" id="IPR051491">
    <property type="entry name" value="Recombinase/Transposase-rel"/>
</dbReference>
<evidence type="ECO:0000313" key="3">
    <source>
        <dbReference type="EMBL" id="SFV65928.1"/>
    </source>
</evidence>
<reference evidence="3" key="1">
    <citation type="submission" date="2016-10" db="EMBL/GenBank/DDBJ databases">
        <authorList>
            <person name="de Groot N.N."/>
        </authorList>
    </citation>
    <scope>NUCLEOTIDE SEQUENCE</scope>
</reference>
<sequence>MLTLYRRAYNLAIECYINNFYQDESGNWRDLRSEIRAICQKEQEDKEAVFNSNVVNEAVLSAKESFKSVIKHNEKVKNSGRSNYASLHFKSRKMVVQSFILDRMPKGLNPASKTLGKIYLTEKVPTESIGKKCIITYNKGRWFIQVQKHVQTSSDIQGSVECVAVDPGVRTFATCYSQKEVIIAGDDFTKNVLFPLMKKVDKLLSQKKKLENTNQKDKQWYQDRLKYLNKKINKLKCKKDDLLLDLHNRLAYELVTKYDVIFLPSFETKKMSNRQKRNINRVTTRQMLDLNHYQFKKRIKWYADKYGKHVVDCNESYTSKTCSWNGKIDNRLGGKKIISDGQISVDRDINGARGIFIKQLIKAT</sequence>
<dbReference type="AlphaFoldDB" id="A0A1W1CJ92"/>
<accession>A0A1W1CJ92</accession>
<evidence type="ECO:0000259" key="2">
    <source>
        <dbReference type="Pfam" id="PF07282"/>
    </source>
</evidence>
<dbReference type="InterPro" id="IPR010095">
    <property type="entry name" value="Cas12f1-like_TNB"/>
</dbReference>
<dbReference type="EMBL" id="FPHN01000197">
    <property type="protein sequence ID" value="SFV65928.1"/>
    <property type="molecule type" value="Genomic_DNA"/>
</dbReference>
<evidence type="ECO:0000256" key="1">
    <source>
        <dbReference type="ARBA" id="ARBA00023125"/>
    </source>
</evidence>
<dbReference type="Pfam" id="PF07282">
    <property type="entry name" value="Cas12f1-like_TNB"/>
    <property type="match status" value="1"/>
</dbReference>
<feature type="domain" description="Cas12f1-like TNB" evidence="2">
    <location>
        <begin position="292"/>
        <end position="355"/>
    </location>
</feature>
<dbReference type="PANTHER" id="PTHR36172:SF1">
    <property type="entry name" value="RESOLVASE-RELATED"/>
    <property type="match status" value="1"/>
</dbReference>